<dbReference type="EMBL" id="UINC01000555">
    <property type="protein sequence ID" value="SUZ57319.1"/>
    <property type="molecule type" value="Genomic_DNA"/>
</dbReference>
<gene>
    <name evidence="1" type="ORF">METZ01_LOCUS10173</name>
</gene>
<dbReference type="AlphaFoldDB" id="A0A381NSN4"/>
<accession>A0A381NSN4</accession>
<name>A0A381NSN4_9ZZZZ</name>
<protein>
    <submittedName>
        <fullName evidence="1">Uncharacterized protein</fullName>
    </submittedName>
</protein>
<proteinExistence type="predicted"/>
<reference evidence="1" key="1">
    <citation type="submission" date="2018-05" db="EMBL/GenBank/DDBJ databases">
        <authorList>
            <person name="Lanie J.A."/>
            <person name="Ng W.-L."/>
            <person name="Kazmierczak K.M."/>
            <person name="Andrzejewski T.M."/>
            <person name="Davidsen T.M."/>
            <person name="Wayne K.J."/>
            <person name="Tettelin H."/>
            <person name="Glass J.I."/>
            <person name="Rusch D."/>
            <person name="Podicherti R."/>
            <person name="Tsui H.-C.T."/>
            <person name="Winkler M.E."/>
        </authorList>
    </citation>
    <scope>NUCLEOTIDE SEQUENCE</scope>
</reference>
<organism evidence="1">
    <name type="scientific">marine metagenome</name>
    <dbReference type="NCBI Taxonomy" id="408172"/>
    <lineage>
        <taxon>unclassified sequences</taxon>
        <taxon>metagenomes</taxon>
        <taxon>ecological metagenomes</taxon>
    </lineage>
</organism>
<sequence>MRNDISVAPTAKSVTLRDEKGGHKMFDWNGVKTKANSDGEFGIHARMWDSTLRISIGDEKTRIDIEGGTIREIQDWYGGGPTDLAISASQQDWDELLRAVPKPFYQDLYPASIHHGFEITGDRDNYCAYYPAIRRLIEILREVRNAEV</sequence>
<evidence type="ECO:0000313" key="1">
    <source>
        <dbReference type="EMBL" id="SUZ57319.1"/>
    </source>
</evidence>